<dbReference type="NCBIfam" id="TIGR03357">
    <property type="entry name" value="VI_zyme"/>
    <property type="match status" value="1"/>
</dbReference>
<dbReference type="EMBL" id="QQTP01000004">
    <property type="protein sequence ID" value="RDJ26206.1"/>
    <property type="molecule type" value="Genomic_DNA"/>
</dbReference>
<dbReference type="InterPro" id="IPR007048">
    <property type="entry name" value="IraD/Gp25-like"/>
</dbReference>
<dbReference type="InterPro" id="IPR053176">
    <property type="entry name" value="T6SS_TssE1-like"/>
</dbReference>
<dbReference type="Pfam" id="PF04965">
    <property type="entry name" value="GPW_gp25"/>
    <property type="match status" value="1"/>
</dbReference>
<protein>
    <submittedName>
        <fullName evidence="2">Type VI secretion system baseplate subunit TssE</fullName>
    </submittedName>
</protein>
<dbReference type="AlphaFoldDB" id="A0A370L847"/>
<organism evidence="2 3">
    <name type="scientific">Bosea caraganae</name>
    <dbReference type="NCBI Taxonomy" id="2763117"/>
    <lineage>
        <taxon>Bacteria</taxon>
        <taxon>Pseudomonadati</taxon>
        <taxon>Pseudomonadota</taxon>
        <taxon>Alphaproteobacteria</taxon>
        <taxon>Hyphomicrobiales</taxon>
        <taxon>Boseaceae</taxon>
        <taxon>Bosea</taxon>
    </lineage>
</organism>
<keyword evidence="3" id="KW-1185">Reference proteome</keyword>
<dbReference type="OrthoDB" id="119583at2"/>
<reference evidence="3" key="1">
    <citation type="submission" date="2018-07" db="EMBL/GenBank/DDBJ databases">
        <authorList>
            <person name="Safronova V.I."/>
            <person name="Chirak E.R."/>
            <person name="Sazanova A.L."/>
        </authorList>
    </citation>
    <scope>NUCLEOTIDE SEQUENCE [LARGE SCALE GENOMIC DNA]</scope>
    <source>
        <strain evidence="3">RCAM04685</strain>
    </source>
</reference>
<proteinExistence type="predicted"/>
<accession>A0A370L847</accession>
<dbReference type="SUPFAM" id="SSF160719">
    <property type="entry name" value="gpW/gp25-like"/>
    <property type="match status" value="1"/>
</dbReference>
<gene>
    <name evidence="2" type="primary">tssE</name>
    <name evidence="2" type="ORF">DWE98_10240</name>
</gene>
<evidence type="ECO:0000313" key="2">
    <source>
        <dbReference type="EMBL" id="RDJ26206.1"/>
    </source>
</evidence>
<dbReference type="Gene3D" id="3.10.450.40">
    <property type="match status" value="1"/>
</dbReference>
<evidence type="ECO:0000313" key="3">
    <source>
        <dbReference type="Proteomes" id="UP000255207"/>
    </source>
</evidence>
<dbReference type="RefSeq" id="WP_114829107.1">
    <property type="nucleotide sequence ID" value="NZ_QQTO01000022.1"/>
</dbReference>
<name>A0A370L847_9HYPH</name>
<feature type="domain" description="IraD/Gp25-like" evidence="1">
    <location>
        <begin position="28"/>
        <end position="115"/>
    </location>
</feature>
<comment type="caution">
    <text evidence="2">The sequence shown here is derived from an EMBL/GenBank/DDBJ whole genome shotgun (WGS) entry which is preliminary data.</text>
</comment>
<dbReference type="Proteomes" id="UP000255207">
    <property type="component" value="Unassembled WGS sequence"/>
</dbReference>
<dbReference type="PANTHER" id="PTHR38595">
    <property type="entry name" value="CYTOPLASMIC PROTEIN-RELATED"/>
    <property type="match status" value="1"/>
</dbReference>
<dbReference type="InterPro" id="IPR017737">
    <property type="entry name" value="TssE1-like"/>
</dbReference>
<sequence>MFSKSLFERLETAVEGQAAQPGAVDRWELADSVFASVRRILNARQGCCEIRIDFGMPDLNDISKEASETVPAIARAVRYQLETFEPRLSQVQVRVLPESDRPGDFAFGVSAVLKVGDEGEAMKFDTVLGSDRQMRLRT</sequence>
<evidence type="ECO:0000259" key="1">
    <source>
        <dbReference type="Pfam" id="PF04965"/>
    </source>
</evidence>
<dbReference type="PANTHER" id="PTHR38595:SF2">
    <property type="entry name" value="TYPE VI SECRETION SYSTEM BASEPLATE SUBUNIT TSSE"/>
    <property type="match status" value="1"/>
</dbReference>